<evidence type="ECO:0000256" key="3">
    <source>
        <dbReference type="ARBA" id="ARBA00022592"/>
    </source>
</evidence>
<feature type="transmembrane region" description="Helical" evidence="7">
    <location>
        <begin position="385"/>
        <end position="415"/>
    </location>
</feature>
<dbReference type="AlphaFoldDB" id="A0A7S1CA17"/>
<feature type="compositionally biased region" description="Basic and acidic residues" evidence="8">
    <location>
        <begin position="276"/>
        <end position="294"/>
    </location>
</feature>
<dbReference type="GO" id="GO:0035435">
    <property type="term" value="P:phosphate ion transmembrane transport"/>
    <property type="evidence" value="ECO:0007669"/>
    <property type="project" value="TreeGrafter"/>
</dbReference>
<keyword evidence="2 7" id="KW-0813">Transport</keyword>
<evidence type="ECO:0000256" key="6">
    <source>
        <dbReference type="ARBA" id="ARBA00023136"/>
    </source>
</evidence>
<feature type="transmembrane region" description="Helical" evidence="7">
    <location>
        <begin position="116"/>
        <end position="134"/>
    </location>
</feature>
<evidence type="ECO:0000256" key="5">
    <source>
        <dbReference type="ARBA" id="ARBA00022989"/>
    </source>
</evidence>
<evidence type="ECO:0000313" key="9">
    <source>
        <dbReference type="EMBL" id="CAD8913692.1"/>
    </source>
</evidence>
<protein>
    <recommendedName>
        <fullName evidence="7">Phosphate transporter</fullName>
    </recommendedName>
</protein>
<dbReference type="Pfam" id="PF01384">
    <property type="entry name" value="PHO4"/>
    <property type="match status" value="1"/>
</dbReference>
<feature type="transmembrane region" description="Helical" evidence="7">
    <location>
        <begin position="146"/>
        <end position="164"/>
    </location>
</feature>
<evidence type="ECO:0000256" key="2">
    <source>
        <dbReference type="ARBA" id="ARBA00022448"/>
    </source>
</evidence>
<feature type="region of interest" description="Disordered" evidence="8">
    <location>
        <begin position="242"/>
        <end position="294"/>
    </location>
</feature>
<name>A0A7S1CA17_9STRA</name>
<evidence type="ECO:0000256" key="8">
    <source>
        <dbReference type="SAM" id="MobiDB-lite"/>
    </source>
</evidence>
<keyword evidence="3 7" id="KW-0592">Phosphate transport</keyword>
<feature type="transmembrane region" description="Helical" evidence="7">
    <location>
        <begin position="86"/>
        <end position="110"/>
    </location>
</feature>
<organism evidence="9">
    <name type="scientific">Bicosoecida sp. CB-2014</name>
    <dbReference type="NCBI Taxonomy" id="1486930"/>
    <lineage>
        <taxon>Eukaryota</taxon>
        <taxon>Sar</taxon>
        <taxon>Stramenopiles</taxon>
        <taxon>Bigyra</taxon>
        <taxon>Opalozoa</taxon>
        <taxon>Bicosoecida</taxon>
    </lineage>
</organism>
<evidence type="ECO:0000256" key="1">
    <source>
        <dbReference type="ARBA" id="ARBA00004141"/>
    </source>
</evidence>
<proteinExistence type="inferred from homology"/>
<feature type="transmembrane region" description="Helical" evidence="7">
    <location>
        <begin position="435"/>
        <end position="457"/>
    </location>
</feature>
<keyword evidence="6 7" id="KW-0472">Membrane</keyword>
<gene>
    <name evidence="9" type="ORF">BSP0115_LOCUS6944</name>
</gene>
<dbReference type="PANTHER" id="PTHR11101">
    <property type="entry name" value="PHOSPHATE TRANSPORTER"/>
    <property type="match status" value="1"/>
</dbReference>
<dbReference type="EMBL" id="HBFS01010105">
    <property type="protein sequence ID" value="CAD8913692.1"/>
    <property type="molecule type" value="Transcribed_RNA"/>
</dbReference>
<feature type="transmembrane region" description="Helical" evidence="7">
    <location>
        <begin position="345"/>
        <end position="364"/>
    </location>
</feature>
<comment type="function">
    <text evidence="7">Sodium-phosphate symporter.</text>
</comment>
<keyword evidence="4 7" id="KW-0812">Transmembrane</keyword>
<comment type="subcellular location">
    <subcellularLocation>
        <location evidence="1 7">Membrane</location>
        <topology evidence="1 7">Multi-pass membrane protein</topology>
    </subcellularLocation>
</comment>
<keyword evidence="5 7" id="KW-1133">Transmembrane helix</keyword>
<accession>A0A7S1CA17</accession>
<feature type="transmembrane region" description="Helical" evidence="7">
    <location>
        <begin position="214"/>
        <end position="234"/>
    </location>
</feature>
<feature type="transmembrane region" description="Helical" evidence="7">
    <location>
        <begin position="184"/>
        <end position="202"/>
    </location>
</feature>
<comment type="similarity">
    <text evidence="7">Belongs to the inorganic phosphate transporter (PiT) (TC 2.A.20) family.</text>
</comment>
<evidence type="ECO:0000256" key="7">
    <source>
        <dbReference type="RuleBase" id="RU363058"/>
    </source>
</evidence>
<dbReference type="GO" id="GO:0016020">
    <property type="term" value="C:membrane"/>
    <property type="evidence" value="ECO:0007669"/>
    <property type="project" value="UniProtKB-SubCell"/>
</dbReference>
<sequence length="462" mass="46087">MAAVGTTLLVASGTVAMSMAWAIGAQDVSNALGTSVGSKALTVSQAIVVGAVMEFLGSLVGGDVAATISGGILSMDSFEDGGVSGMAMYAHCMFCTMAGASMWLAVATYYSLPVSTTHSLVGALIGVGVMARGVGGIQWANVGRIVSSWITSPMLGGIIAYAIFSGIHTSILTATDPTAAAKRVTPVYTAATAGVLVSFLCLSGPSQWRLGSTAASALGVAVAAAVLAMMRSGLVGGGVAEGEDVLPQTAPHGGDTSDSGSADGGGDAAASAGADAGKEADADGKLDGDRTQRSPAERSFTTLMIVTACVVSFAHGSNDVSNSIGPFNALYEIYAHGRIRPGAPVPLWVLVAGGTGIVVGLGTYGHKVMATVGQKIARLTFSRGYAAQIGTALTVLTATQLGVSVSTTHCLIGAISGVALVEGRDKLNTATLKRIVVSWVVTIPAAAAFTVLLYGVLPIGLA</sequence>
<feature type="transmembrane region" description="Helical" evidence="7">
    <location>
        <begin position="46"/>
        <end position="74"/>
    </location>
</feature>
<reference evidence="9" key="1">
    <citation type="submission" date="2021-01" db="EMBL/GenBank/DDBJ databases">
        <authorList>
            <person name="Corre E."/>
            <person name="Pelletier E."/>
            <person name="Niang G."/>
            <person name="Scheremetjew M."/>
            <person name="Finn R."/>
            <person name="Kale V."/>
            <person name="Holt S."/>
            <person name="Cochrane G."/>
            <person name="Meng A."/>
            <person name="Brown T."/>
            <person name="Cohen L."/>
        </authorList>
    </citation>
    <scope>NUCLEOTIDE SEQUENCE</scope>
    <source>
        <strain evidence="9">Ms1</strain>
    </source>
</reference>
<dbReference type="InterPro" id="IPR001204">
    <property type="entry name" value="Phos_transporter"/>
</dbReference>
<evidence type="ECO:0000256" key="4">
    <source>
        <dbReference type="ARBA" id="ARBA00022692"/>
    </source>
</evidence>
<dbReference type="GO" id="GO:0005315">
    <property type="term" value="F:phosphate transmembrane transporter activity"/>
    <property type="evidence" value="ECO:0007669"/>
    <property type="project" value="InterPro"/>
</dbReference>
<dbReference type="PANTHER" id="PTHR11101:SF80">
    <property type="entry name" value="PHOSPHATE TRANSPORTER"/>
    <property type="match status" value="1"/>
</dbReference>